<dbReference type="InterPro" id="IPR000383">
    <property type="entry name" value="Xaa-Pro-like_dom"/>
</dbReference>
<gene>
    <name evidence="3" type="ORF">DSM3645_01630</name>
</gene>
<dbReference type="Pfam" id="PF02129">
    <property type="entry name" value="Peptidase_S15"/>
    <property type="match status" value="1"/>
</dbReference>
<name>A3ZN45_9BACT</name>
<dbReference type="Proteomes" id="UP000004358">
    <property type="component" value="Unassembled WGS sequence"/>
</dbReference>
<keyword evidence="1" id="KW-0732">Signal</keyword>
<dbReference type="Gene3D" id="3.40.50.1820">
    <property type="entry name" value="alpha/beta hydrolase"/>
    <property type="match status" value="2"/>
</dbReference>
<reference evidence="3 4" key="1">
    <citation type="submission" date="2006-02" db="EMBL/GenBank/DDBJ databases">
        <authorList>
            <person name="Amann R."/>
            <person name="Ferriera S."/>
            <person name="Johnson J."/>
            <person name="Kravitz S."/>
            <person name="Halpern A."/>
            <person name="Remington K."/>
            <person name="Beeson K."/>
            <person name="Tran B."/>
            <person name="Rogers Y.-H."/>
            <person name="Friedman R."/>
            <person name="Venter J.C."/>
        </authorList>
    </citation>
    <scope>NUCLEOTIDE SEQUENCE [LARGE SCALE GENOMIC DNA]</scope>
    <source>
        <strain evidence="3 4">DSM 3645</strain>
    </source>
</reference>
<feature type="domain" description="Xaa-Pro dipeptidyl-peptidase-like" evidence="2">
    <location>
        <begin position="117"/>
        <end position="264"/>
    </location>
</feature>
<dbReference type="AlphaFoldDB" id="A3ZN45"/>
<dbReference type="RefSeq" id="WP_002650217.1">
    <property type="nucleotide sequence ID" value="NZ_AANZ01000002.1"/>
</dbReference>
<dbReference type="PANTHER" id="PTHR47381:SF3">
    <property type="entry name" value="ALPHA_BETA-HYDROLASES SUPERFAMILY PROTEIN"/>
    <property type="match status" value="1"/>
</dbReference>
<evidence type="ECO:0000313" key="3">
    <source>
        <dbReference type="EMBL" id="EAQ82374.1"/>
    </source>
</evidence>
<dbReference type="SUPFAM" id="SSF53474">
    <property type="entry name" value="alpha/beta-Hydrolases"/>
    <property type="match status" value="1"/>
</dbReference>
<organism evidence="3 4">
    <name type="scientific">Blastopirellula marina DSM 3645</name>
    <dbReference type="NCBI Taxonomy" id="314230"/>
    <lineage>
        <taxon>Bacteria</taxon>
        <taxon>Pseudomonadati</taxon>
        <taxon>Planctomycetota</taxon>
        <taxon>Planctomycetia</taxon>
        <taxon>Pirellulales</taxon>
        <taxon>Pirellulaceae</taxon>
        <taxon>Blastopirellula</taxon>
    </lineage>
</organism>
<dbReference type="HOGENOM" id="CLU_375476_0_0_0"/>
<dbReference type="GO" id="GO:0016787">
    <property type="term" value="F:hydrolase activity"/>
    <property type="evidence" value="ECO:0007669"/>
    <property type="project" value="InterPro"/>
</dbReference>
<proteinExistence type="predicted"/>
<dbReference type="OrthoDB" id="244125at2"/>
<evidence type="ECO:0000259" key="2">
    <source>
        <dbReference type="Pfam" id="PF02129"/>
    </source>
</evidence>
<evidence type="ECO:0000313" key="4">
    <source>
        <dbReference type="Proteomes" id="UP000004358"/>
    </source>
</evidence>
<sequence>MSRNCLALSFALALVASFSYGLLQSAHAEPGDADLREYFQAETTALTNQPIASVTSLEEWKIKRPGYHDLLKEMLGLQPWPEKTDLQVTTTGTLEKEGVVVEKIHFQSRPGLYVTGNLYRPAEAKGRLPAVLYVCGHGRVVEDGVSLGNKTYYQHHGAWFARHGFVCLMIDTLQLGEIQGLHHGTHNLDMWWWINRGYTPAGVEAWNCVRAIDLLQARDDVDGEKIGVTGRSGGGAYSWYIAALDDRIKAAVPVAGITDLQNHIVDDCINGHCDCMFWVNTPRFDFSLLPSLIAPRALMIANTDSDPIFPLDGVTRTFFAARNIYNLYGAEKNLGYCIVSGGHADTQPLRVPAFHWLSNHLKGSSPLIEDAATPLFERSELKVFAELPADQINTKIQETFVPVAAPAEAPASEAAWKSQAAELRKTLLEKSFGGWPTTDAAPKLTKVASGKLGETTIMTYDLETQPGVTLPLIVIDNGGDSTTLQLADQSMWSALEELTSAVKTGEAPQSDAAKQLLALPGRQVILVQRGVGPTQWSQDQKLDRHIRRRFLQLGQTVDGMRVWDARCAIQACKQLAPGKLTISADGVDAAVAVYATIFEPGVDRIVATHLPADHRQGPIFLNVRRFMNVPEAVALAAETAAIEVDAESAPAVAYAQAVSKQLKWPAKQVTLQK</sequence>
<accession>A3ZN45</accession>
<protein>
    <recommendedName>
        <fullName evidence="2">Xaa-Pro dipeptidyl-peptidase-like domain-containing protein</fullName>
    </recommendedName>
</protein>
<comment type="caution">
    <text evidence="3">The sequence shown here is derived from an EMBL/GenBank/DDBJ whole genome shotgun (WGS) entry which is preliminary data.</text>
</comment>
<dbReference type="STRING" id="314230.DSM3645_01630"/>
<feature type="chain" id="PRO_5002664750" description="Xaa-Pro dipeptidyl-peptidase-like domain-containing protein" evidence="1">
    <location>
        <begin position="29"/>
        <end position="673"/>
    </location>
</feature>
<feature type="signal peptide" evidence="1">
    <location>
        <begin position="1"/>
        <end position="28"/>
    </location>
</feature>
<dbReference type="InterPro" id="IPR029058">
    <property type="entry name" value="AB_hydrolase_fold"/>
</dbReference>
<dbReference type="EMBL" id="AANZ01000002">
    <property type="protein sequence ID" value="EAQ82374.1"/>
    <property type="molecule type" value="Genomic_DNA"/>
</dbReference>
<evidence type="ECO:0000256" key="1">
    <source>
        <dbReference type="SAM" id="SignalP"/>
    </source>
</evidence>
<dbReference type="ESTHER" id="9plan-a3zn45">
    <property type="family name" value="Acetyl-esterase_deacetylase"/>
</dbReference>
<dbReference type="PANTHER" id="PTHR47381">
    <property type="entry name" value="ALPHA/BETA-HYDROLASES SUPERFAMILY PROTEIN"/>
    <property type="match status" value="1"/>
</dbReference>